<name>A0A7I7X113_9MYCO</name>
<evidence type="ECO:0000313" key="3">
    <source>
        <dbReference type="Proteomes" id="UP000467260"/>
    </source>
</evidence>
<keyword evidence="3" id="KW-1185">Reference proteome</keyword>
<dbReference type="Proteomes" id="UP000467260">
    <property type="component" value="Chromosome"/>
</dbReference>
<accession>A0A7I7X113</accession>
<protein>
    <recommendedName>
        <fullName evidence="1">DUF732 domain-containing protein</fullName>
    </recommendedName>
</protein>
<gene>
    <name evidence="2" type="ORF">MHIB_15400</name>
</gene>
<reference evidence="2 3" key="1">
    <citation type="journal article" date="2019" name="Emerg. Microbes Infect.">
        <title>Comprehensive subspecies identification of 175 nontuberculous mycobacteria species based on 7547 genomic profiles.</title>
        <authorList>
            <person name="Matsumoto Y."/>
            <person name="Kinjo T."/>
            <person name="Motooka D."/>
            <person name="Nabeya D."/>
            <person name="Jung N."/>
            <person name="Uechi K."/>
            <person name="Horii T."/>
            <person name="Iida T."/>
            <person name="Fujita J."/>
            <person name="Nakamura S."/>
        </authorList>
    </citation>
    <scope>NUCLEOTIDE SEQUENCE [LARGE SCALE GENOMIC DNA]</scope>
    <source>
        <strain evidence="2 3">JCM 13571</strain>
    </source>
</reference>
<dbReference type="InterPro" id="IPR007969">
    <property type="entry name" value="DUF732"/>
</dbReference>
<evidence type="ECO:0000259" key="1">
    <source>
        <dbReference type="Pfam" id="PF05305"/>
    </source>
</evidence>
<dbReference type="KEGG" id="mhib:MHIB_15400"/>
<sequence>MSPSSQSRPRAPVDGLRFAQVSALGPAPPHPAKEAHLSRRGYTALMKSTTLAAAVLGVAVALAAPAHADPDTDFARELHTYGIYGPRDYNAWLGKIVCERLDKGLDGDAAKSVRFITPNLQKGSTQVQAWQFLGASINTYCPDKRPVLERAAQNG</sequence>
<organism evidence="2 3">
    <name type="scientific">Mycolicibacter hiberniae</name>
    <dbReference type="NCBI Taxonomy" id="29314"/>
    <lineage>
        <taxon>Bacteria</taxon>
        <taxon>Bacillati</taxon>
        <taxon>Actinomycetota</taxon>
        <taxon>Actinomycetes</taxon>
        <taxon>Mycobacteriales</taxon>
        <taxon>Mycobacteriaceae</taxon>
        <taxon>Mycolicibacter</taxon>
    </lineage>
</organism>
<feature type="domain" description="DUF732" evidence="1">
    <location>
        <begin position="71"/>
        <end position="143"/>
    </location>
</feature>
<dbReference type="AlphaFoldDB" id="A0A7I7X113"/>
<proteinExistence type="predicted"/>
<evidence type="ECO:0000313" key="2">
    <source>
        <dbReference type="EMBL" id="BBZ23122.1"/>
    </source>
</evidence>
<dbReference type="EMBL" id="AP022609">
    <property type="protein sequence ID" value="BBZ23122.1"/>
    <property type="molecule type" value="Genomic_DNA"/>
</dbReference>
<dbReference type="Pfam" id="PF05305">
    <property type="entry name" value="DUF732"/>
    <property type="match status" value="1"/>
</dbReference>